<dbReference type="Pfam" id="PF00128">
    <property type="entry name" value="Alpha-amylase"/>
    <property type="match status" value="1"/>
</dbReference>
<gene>
    <name evidence="2" type="ORF">LEA_15831</name>
</gene>
<name>K1S129_9ZZZZ</name>
<dbReference type="InterPro" id="IPR006047">
    <property type="entry name" value="GH13_cat_dom"/>
</dbReference>
<accession>K1S129</accession>
<dbReference type="CDD" id="cd11322">
    <property type="entry name" value="AmyAc_Glg_BE"/>
    <property type="match status" value="1"/>
</dbReference>
<sequence>MEFVDYCHTHGVGVILDWVPAHFPKDAAGLYEFDGDYCYEYSDPNKREHYNWGTRVFDWGKPEVQSFLISNANYWLSEYHIDGLRVDAVASMLYLDYDRQGGAWTPNKNGGNENLEAVDFLQNLNSCLFSRHPGLLMIAEESTAWPMVTKPVDIGGLGFNFKWNMGWMNDMLSYMSMSPEYRQYNHDKLTFSFYYAFSENYILPISHDEVVYGKCSMLDKMSGPR</sequence>
<proteinExistence type="predicted"/>
<dbReference type="GO" id="GO:0005978">
    <property type="term" value="P:glycogen biosynthetic process"/>
    <property type="evidence" value="ECO:0007669"/>
    <property type="project" value="TreeGrafter"/>
</dbReference>
<organism evidence="2">
    <name type="scientific">human gut metagenome</name>
    <dbReference type="NCBI Taxonomy" id="408170"/>
    <lineage>
        <taxon>unclassified sequences</taxon>
        <taxon>metagenomes</taxon>
        <taxon>organismal metagenomes</taxon>
    </lineage>
</organism>
<dbReference type="PANTHER" id="PTHR43651:SF3">
    <property type="entry name" value="1,4-ALPHA-GLUCAN-BRANCHING ENZYME"/>
    <property type="match status" value="1"/>
</dbReference>
<comment type="caution">
    <text evidence="2">The sequence shown here is derived from an EMBL/GenBank/DDBJ whole genome shotgun (WGS) entry which is preliminary data.</text>
</comment>
<feature type="domain" description="Glycosyl hydrolase family 13 catalytic" evidence="1">
    <location>
        <begin position="57"/>
        <end position="149"/>
    </location>
</feature>
<evidence type="ECO:0000259" key="1">
    <source>
        <dbReference type="Pfam" id="PF00128"/>
    </source>
</evidence>
<dbReference type="Gene3D" id="3.20.20.80">
    <property type="entry name" value="Glycosidases"/>
    <property type="match status" value="1"/>
</dbReference>
<dbReference type="SUPFAM" id="SSF51445">
    <property type="entry name" value="(Trans)glycosidases"/>
    <property type="match status" value="1"/>
</dbReference>
<reference evidence="2" key="1">
    <citation type="journal article" date="2013" name="Environ. Microbiol.">
        <title>Microbiota from the distal guts of lean and obese adolescents exhibit partial functional redundancy besides clear differences in community structure.</title>
        <authorList>
            <person name="Ferrer M."/>
            <person name="Ruiz A."/>
            <person name="Lanza F."/>
            <person name="Haange S.B."/>
            <person name="Oberbach A."/>
            <person name="Till H."/>
            <person name="Bargiela R."/>
            <person name="Campoy C."/>
            <person name="Segura M.T."/>
            <person name="Richter M."/>
            <person name="von Bergen M."/>
            <person name="Seifert J."/>
            <person name="Suarez A."/>
        </authorList>
    </citation>
    <scope>NUCLEOTIDE SEQUENCE</scope>
</reference>
<dbReference type="EMBL" id="AJWY01010809">
    <property type="protein sequence ID" value="EKC54487.1"/>
    <property type="molecule type" value="Genomic_DNA"/>
</dbReference>
<dbReference type="InterPro" id="IPR017853">
    <property type="entry name" value="GH"/>
</dbReference>
<protein>
    <submittedName>
        <fullName evidence="2">Alpha-1,4-glucan:alpha-1,4-glucan 6-glycosyltransferase</fullName>
    </submittedName>
</protein>
<keyword evidence="2" id="KW-0808">Transferase</keyword>
<dbReference type="GO" id="GO:0003844">
    <property type="term" value="F:1,4-alpha-glucan branching enzyme activity"/>
    <property type="evidence" value="ECO:0007669"/>
    <property type="project" value="TreeGrafter"/>
</dbReference>
<dbReference type="PANTHER" id="PTHR43651">
    <property type="entry name" value="1,4-ALPHA-GLUCAN-BRANCHING ENZYME"/>
    <property type="match status" value="1"/>
</dbReference>
<evidence type="ECO:0000313" key="2">
    <source>
        <dbReference type="EMBL" id="EKC54487.1"/>
    </source>
</evidence>
<dbReference type="AlphaFoldDB" id="K1S129"/>
<dbReference type="GO" id="GO:0005829">
    <property type="term" value="C:cytosol"/>
    <property type="evidence" value="ECO:0007669"/>
    <property type="project" value="TreeGrafter"/>
</dbReference>
<feature type="non-terminal residue" evidence="2">
    <location>
        <position position="225"/>
    </location>
</feature>